<name>A0AAD8JC63_9APIA</name>
<evidence type="ECO:0000313" key="4">
    <source>
        <dbReference type="Proteomes" id="UP001237642"/>
    </source>
</evidence>
<evidence type="ECO:0000313" key="3">
    <source>
        <dbReference type="EMBL" id="KAK1399719.1"/>
    </source>
</evidence>
<keyword evidence="4" id="KW-1185">Reference proteome</keyword>
<feature type="region of interest" description="Disordered" evidence="1">
    <location>
        <begin position="197"/>
        <end position="258"/>
    </location>
</feature>
<dbReference type="EMBL" id="JAUIZM010000002">
    <property type="protein sequence ID" value="KAK1399719.1"/>
    <property type="molecule type" value="Genomic_DNA"/>
</dbReference>
<evidence type="ECO:0000313" key="2">
    <source>
        <dbReference type="EMBL" id="KAK1399717.1"/>
    </source>
</evidence>
<dbReference type="AlphaFoldDB" id="A0AAD8JC63"/>
<evidence type="ECO:0000256" key="1">
    <source>
        <dbReference type="SAM" id="MobiDB-lite"/>
    </source>
</evidence>
<reference evidence="2" key="1">
    <citation type="submission" date="2023-02" db="EMBL/GenBank/DDBJ databases">
        <title>Genome of toxic invasive species Heracleum sosnowskyi carries increased number of genes despite the absence of recent whole-genome duplications.</title>
        <authorList>
            <person name="Schelkunov M."/>
            <person name="Shtratnikova V."/>
            <person name="Makarenko M."/>
            <person name="Klepikova A."/>
            <person name="Omelchenko D."/>
            <person name="Novikova G."/>
            <person name="Obukhova E."/>
            <person name="Bogdanov V."/>
            <person name="Penin A."/>
            <person name="Logacheva M."/>
        </authorList>
    </citation>
    <scope>NUCLEOTIDE SEQUENCE</scope>
    <source>
        <strain evidence="2">Hsosn_3</strain>
        <tissue evidence="2">Leaf</tissue>
    </source>
</reference>
<dbReference type="Proteomes" id="UP001237642">
    <property type="component" value="Unassembled WGS sequence"/>
</dbReference>
<dbReference type="EMBL" id="JAUIZM010000002">
    <property type="protein sequence ID" value="KAK1399717.1"/>
    <property type="molecule type" value="Genomic_DNA"/>
</dbReference>
<sequence length="258" mass="28197">MCFREYASYTRATPEQLESLLKTHFKQWFKKKSRYGAILEARGVNLNELTATSEVDEPIELWLAATTGSTERPQRNRIVGFPTIPATQLLSNLAHRFRERARGGASSSSSANRPIIPDQIFLQIVRTAVTNAQANPEQFGNLNNSEMEEVARNIIDVSDPASRGSFNQVFFREVVNVVATIFTSICNETQEALNQANKDFSTDEECDEGDGEGDEEGSSTDEGNGSDDAGEDGDGSDDAGDDGDVGGDNARNDYASDH</sequence>
<comment type="caution">
    <text evidence="2">The sequence shown here is derived from an EMBL/GenBank/DDBJ whole genome shotgun (WGS) entry which is preliminary data.</text>
</comment>
<proteinExistence type="predicted"/>
<organism evidence="2 4">
    <name type="scientific">Heracleum sosnowskyi</name>
    <dbReference type="NCBI Taxonomy" id="360622"/>
    <lineage>
        <taxon>Eukaryota</taxon>
        <taxon>Viridiplantae</taxon>
        <taxon>Streptophyta</taxon>
        <taxon>Embryophyta</taxon>
        <taxon>Tracheophyta</taxon>
        <taxon>Spermatophyta</taxon>
        <taxon>Magnoliopsida</taxon>
        <taxon>eudicotyledons</taxon>
        <taxon>Gunneridae</taxon>
        <taxon>Pentapetalae</taxon>
        <taxon>asterids</taxon>
        <taxon>campanulids</taxon>
        <taxon>Apiales</taxon>
        <taxon>Apiaceae</taxon>
        <taxon>Apioideae</taxon>
        <taxon>apioid superclade</taxon>
        <taxon>Tordylieae</taxon>
        <taxon>Tordyliinae</taxon>
        <taxon>Heracleum</taxon>
    </lineage>
</organism>
<accession>A0AAD8JC63</accession>
<protein>
    <submittedName>
        <fullName evidence="2">Uncharacterized protein</fullName>
    </submittedName>
</protein>
<gene>
    <name evidence="2" type="ORF">POM88_009580</name>
    <name evidence="3" type="ORF">POM88_009582</name>
</gene>
<feature type="compositionally biased region" description="Acidic residues" evidence="1">
    <location>
        <begin position="202"/>
        <end position="245"/>
    </location>
</feature>
<reference evidence="2" key="2">
    <citation type="submission" date="2023-05" db="EMBL/GenBank/DDBJ databases">
        <authorList>
            <person name="Schelkunov M.I."/>
        </authorList>
    </citation>
    <scope>NUCLEOTIDE SEQUENCE</scope>
    <source>
        <strain evidence="2">Hsosn_3</strain>
        <tissue evidence="2">Leaf</tissue>
    </source>
</reference>